<name>A0ABR6NBI2_9SPHN</name>
<keyword evidence="2" id="KW-1185">Reference proteome</keyword>
<accession>A0ABR6NBI2</accession>
<comment type="caution">
    <text evidence="1">The sequence shown here is derived from an EMBL/GenBank/DDBJ whole genome shotgun (WGS) entry which is preliminary data.</text>
</comment>
<proteinExistence type="predicted"/>
<dbReference type="Proteomes" id="UP000560131">
    <property type="component" value="Unassembled WGS sequence"/>
</dbReference>
<sequence>MTVRDTILAAIVAALAPLAPEVELEPAGDPIDFPALGITDSGHRVLEREVDITRRVMTITIDGFVEGEGGAAPTAARNRLHAAVVAALLADETLGGTVELIEDADARLFAAQLSSKRRLGFAQDFDVQFITARADPALAA</sequence>
<gene>
    <name evidence="1" type="ORF">FHS97_003046</name>
</gene>
<dbReference type="RefSeq" id="WP_184039774.1">
    <property type="nucleotide sequence ID" value="NZ_BAABAR010000018.1"/>
</dbReference>
<dbReference type="EMBL" id="JACIJN010000011">
    <property type="protein sequence ID" value="MBB5727092.1"/>
    <property type="molecule type" value="Genomic_DNA"/>
</dbReference>
<protein>
    <recommendedName>
        <fullName evidence="3">Gene transfer agent protein</fullName>
    </recommendedName>
</protein>
<organism evidence="1 2">
    <name type="scientific">Sphingomonas endophytica</name>
    <dbReference type="NCBI Taxonomy" id="869719"/>
    <lineage>
        <taxon>Bacteria</taxon>
        <taxon>Pseudomonadati</taxon>
        <taxon>Pseudomonadota</taxon>
        <taxon>Alphaproteobacteria</taxon>
        <taxon>Sphingomonadales</taxon>
        <taxon>Sphingomonadaceae</taxon>
        <taxon>Sphingomonas</taxon>
    </lineage>
</organism>
<evidence type="ECO:0008006" key="3">
    <source>
        <dbReference type="Google" id="ProtNLM"/>
    </source>
</evidence>
<evidence type="ECO:0000313" key="1">
    <source>
        <dbReference type="EMBL" id="MBB5727092.1"/>
    </source>
</evidence>
<evidence type="ECO:0000313" key="2">
    <source>
        <dbReference type="Proteomes" id="UP000560131"/>
    </source>
</evidence>
<reference evidence="1 2" key="1">
    <citation type="submission" date="2020-08" db="EMBL/GenBank/DDBJ databases">
        <title>Genomic Encyclopedia of Type Strains, Phase IV (KMG-IV): sequencing the most valuable type-strain genomes for metagenomic binning, comparative biology and taxonomic classification.</title>
        <authorList>
            <person name="Goeker M."/>
        </authorList>
    </citation>
    <scope>NUCLEOTIDE SEQUENCE [LARGE SCALE GENOMIC DNA]</scope>
    <source>
        <strain evidence="1 2">DSM 101535</strain>
    </source>
</reference>